<evidence type="ECO:0000313" key="3">
    <source>
        <dbReference type="Proteomes" id="UP000729402"/>
    </source>
</evidence>
<dbReference type="Proteomes" id="UP000729402">
    <property type="component" value="Unassembled WGS sequence"/>
</dbReference>
<name>A0A8J5S4L7_ZIZPA</name>
<dbReference type="PANTHER" id="PTHR33257:SF61">
    <property type="entry name" value="OS05G0476000 PROTEIN"/>
    <property type="match status" value="1"/>
</dbReference>
<dbReference type="AlphaFoldDB" id="A0A8J5S4L7"/>
<dbReference type="EMBL" id="JAAALK010000284">
    <property type="protein sequence ID" value="KAG8068321.1"/>
    <property type="molecule type" value="Genomic_DNA"/>
</dbReference>
<dbReference type="OrthoDB" id="691043at2759"/>
<proteinExistence type="predicted"/>
<reference evidence="2" key="2">
    <citation type="submission" date="2021-02" db="EMBL/GenBank/DDBJ databases">
        <authorList>
            <person name="Kimball J.A."/>
            <person name="Haas M.W."/>
            <person name="Macchietto M."/>
            <person name="Kono T."/>
            <person name="Duquette J."/>
            <person name="Shao M."/>
        </authorList>
    </citation>
    <scope>NUCLEOTIDE SEQUENCE</scope>
    <source>
        <tissue evidence="2">Fresh leaf tissue</tissue>
    </source>
</reference>
<accession>A0A8J5S4L7</accession>
<feature type="compositionally biased region" description="Polar residues" evidence="1">
    <location>
        <begin position="148"/>
        <end position="164"/>
    </location>
</feature>
<gene>
    <name evidence="2" type="ORF">GUJ93_ZPchr0005g15495</name>
</gene>
<comment type="caution">
    <text evidence="2">The sequence shown here is derived from an EMBL/GenBank/DDBJ whole genome shotgun (WGS) entry which is preliminary data.</text>
</comment>
<reference evidence="2" key="1">
    <citation type="journal article" date="2021" name="bioRxiv">
        <title>Whole Genome Assembly and Annotation of Northern Wild Rice, Zizania palustris L., Supports a Whole Genome Duplication in the Zizania Genus.</title>
        <authorList>
            <person name="Haas M."/>
            <person name="Kono T."/>
            <person name="Macchietto M."/>
            <person name="Millas R."/>
            <person name="McGilp L."/>
            <person name="Shao M."/>
            <person name="Duquette J."/>
            <person name="Hirsch C.N."/>
            <person name="Kimball J."/>
        </authorList>
    </citation>
    <scope>NUCLEOTIDE SEQUENCE</scope>
    <source>
        <tissue evidence="2">Fresh leaf tissue</tissue>
    </source>
</reference>
<keyword evidence="3" id="KW-1185">Reference proteome</keyword>
<organism evidence="2 3">
    <name type="scientific">Zizania palustris</name>
    <name type="common">Northern wild rice</name>
    <dbReference type="NCBI Taxonomy" id="103762"/>
    <lineage>
        <taxon>Eukaryota</taxon>
        <taxon>Viridiplantae</taxon>
        <taxon>Streptophyta</taxon>
        <taxon>Embryophyta</taxon>
        <taxon>Tracheophyta</taxon>
        <taxon>Spermatophyta</taxon>
        <taxon>Magnoliopsida</taxon>
        <taxon>Liliopsida</taxon>
        <taxon>Poales</taxon>
        <taxon>Poaceae</taxon>
        <taxon>BOP clade</taxon>
        <taxon>Oryzoideae</taxon>
        <taxon>Oryzeae</taxon>
        <taxon>Zizaniinae</taxon>
        <taxon>Zizania</taxon>
    </lineage>
</organism>
<sequence length="220" mass="23267">MAPAADDGAEVAASKPQSPLRITHDGEFYARLLTKESSQGNPSFRYYGAGTGAVPFVWESHPGTPKVDASSCRVLAAAAADVPAITPLPSYHLRAASVSSHGGHSGRIKGGGGGSSKYCGYYDKLKWIKIGFIVAVFRRLSVGKSRASSVQPSPSTRWLFSGTSDDVETGDGAQHHYHEAPAPGPKTKGLHLLCLGVRPSPWIQFCGARSCRKFDTGSSH</sequence>
<feature type="region of interest" description="Disordered" evidence="1">
    <location>
        <begin position="148"/>
        <end position="182"/>
    </location>
</feature>
<dbReference type="PANTHER" id="PTHR33257">
    <property type="entry name" value="OS05G0165500 PROTEIN"/>
    <property type="match status" value="1"/>
</dbReference>
<evidence type="ECO:0000256" key="1">
    <source>
        <dbReference type="SAM" id="MobiDB-lite"/>
    </source>
</evidence>
<protein>
    <submittedName>
        <fullName evidence="2">Uncharacterized protein</fullName>
    </submittedName>
</protein>
<evidence type="ECO:0000313" key="2">
    <source>
        <dbReference type="EMBL" id="KAG8068321.1"/>
    </source>
</evidence>